<protein>
    <submittedName>
        <fullName evidence="2">Uncharacterized protein</fullName>
    </submittedName>
</protein>
<name>A0AC34Q046_9BILA</name>
<sequence length="529" mass="60424">MKLNETSYRELAAIPPNRPFTSYRELAAIPPNRPFVSHINFTDDHGRQITHFPAFRSFDDLDQISRIQSPIKANTVPLVVKNREKYENNYHELVREFGPPKNGPESLFLFGRDEIYRSESIGSSSLKPDRPKTVIEELKAKLGRQHSFSTTKSTTNSSIQRRASESIKNQKMIEDDPLLHQKPISKNLQPLSQTSPDTFVSTSATSSNFSFRKGKRPSVNPNGIPKPESRPSEVSPDILQFLKETPAHVRPHVQNFLFSHFEHPQKQLDHTEWSETEIPMKHYWQKVFKVKDDKKSATINIENLLSIEPEIGPFHGFVPNKSLSSLERMDSSRRISVDSGTLSAESGFNSSPRHVMSSESSPVSSSSEMDLLTLVLKKIRQKKPLEAKLLERDIIDNYRGYQQALEQALVVDELYTKLAYKILHAESYWYAARITSDQTLKHRFYALARHNYSSLLDDAKFNLDADDKSLLTILEKMTQILIESDSIDSEIVAKCRRAVFEAEKALESKPDVKKERKVIKIKGNLSAFK</sequence>
<reference evidence="2" key="1">
    <citation type="submission" date="2022-11" db="UniProtKB">
        <authorList>
            <consortium name="WormBaseParasite"/>
        </authorList>
    </citation>
    <scope>IDENTIFICATION</scope>
</reference>
<accession>A0AC34Q046</accession>
<evidence type="ECO:0000313" key="2">
    <source>
        <dbReference type="WBParaSite" id="JU765_v2.g11703.t2"/>
    </source>
</evidence>
<proteinExistence type="predicted"/>
<organism evidence="1 2">
    <name type="scientific">Panagrolaimus sp. JU765</name>
    <dbReference type="NCBI Taxonomy" id="591449"/>
    <lineage>
        <taxon>Eukaryota</taxon>
        <taxon>Metazoa</taxon>
        <taxon>Ecdysozoa</taxon>
        <taxon>Nematoda</taxon>
        <taxon>Chromadorea</taxon>
        <taxon>Rhabditida</taxon>
        <taxon>Tylenchina</taxon>
        <taxon>Panagrolaimomorpha</taxon>
        <taxon>Panagrolaimoidea</taxon>
        <taxon>Panagrolaimidae</taxon>
        <taxon>Panagrolaimus</taxon>
    </lineage>
</organism>
<evidence type="ECO:0000313" key="1">
    <source>
        <dbReference type="Proteomes" id="UP000887576"/>
    </source>
</evidence>
<dbReference type="WBParaSite" id="JU765_v2.g11703.t2">
    <property type="protein sequence ID" value="JU765_v2.g11703.t2"/>
    <property type="gene ID" value="JU765_v2.g11703"/>
</dbReference>
<dbReference type="Proteomes" id="UP000887576">
    <property type="component" value="Unplaced"/>
</dbReference>